<evidence type="ECO:0000313" key="2">
    <source>
        <dbReference type="Proteomes" id="UP000199534"/>
    </source>
</evidence>
<protein>
    <recommendedName>
        <fullName evidence="3">SdiA-regulated</fullName>
    </recommendedName>
</protein>
<accession>A0A1I6G9F6</accession>
<dbReference type="Proteomes" id="UP000199534">
    <property type="component" value="Unassembled WGS sequence"/>
</dbReference>
<evidence type="ECO:0000313" key="1">
    <source>
        <dbReference type="EMBL" id="SFR38809.1"/>
    </source>
</evidence>
<evidence type="ECO:0008006" key="3">
    <source>
        <dbReference type="Google" id="ProtNLM"/>
    </source>
</evidence>
<keyword evidence="2" id="KW-1185">Reference proteome</keyword>
<dbReference type="AlphaFoldDB" id="A0A1I6G9F6"/>
<organism evidence="1 2">
    <name type="scientific">Robiginitalea myxolifaciens</name>
    <dbReference type="NCBI Taxonomy" id="400055"/>
    <lineage>
        <taxon>Bacteria</taxon>
        <taxon>Pseudomonadati</taxon>
        <taxon>Bacteroidota</taxon>
        <taxon>Flavobacteriia</taxon>
        <taxon>Flavobacteriales</taxon>
        <taxon>Flavobacteriaceae</taxon>
        <taxon>Robiginitalea</taxon>
    </lineage>
</organism>
<sequence>MLTLCLLGTSMGCAQHGKLEVVADFPKSLNEVSGMWAAGEAAVWVIEDSSNPDRLFEVDTSGQLLRSFKVKGGGNKDWEALAADSLGNVYIGDFGNNGNSRKNLRIYKVPDPRIEPGDKIDAERLDFNYPEQEEFPPTSDSMRFDAEALFHYQGMLYIIGKNRSDPFDGTADVWRIPDSTGTYEASHITQLQLCRDFETCQITGATLSPSGERLVLLSYGKLFVYEDFGKRSFSQTPRVIDLETRSQLESISFVTNTLLYLADERSHGRGGNLYRFELPYPAFKK</sequence>
<reference evidence="1 2" key="1">
    <citation type="submission" date="2016-10" db="EMBL/GenBank/DDBJ databases">
        <authorList>
            <person name="de Groot N.N."/>
        </authorList>
    </citation>
    <scope>NUCLEOTIDE SEQUENCE [LARGE SCALE GENOMIC DNA]</scope>
    <source>
        <strain evidence="1 2">DSM 21019</strain>
    </source>
</reference>
<proteinExistence type="predicted"/>
<dbReference type="EMBL" id="FOYQ01000001">
    <property type="protein sequence ID" value="SFR38809.1"/>
    <property type="molecule type" value="Genomic_DNA"/>
</dbReference>
<dbReference type="SUPFAM" id="SSF101898">
    <property type="entry name" value="NHL repeat"/>
    <property type="match status" value="1"/>
</dbReference>
<gene>
    <name evidence="1" type="ORF">SAMN04490243_1440</name>
</gene>
<name>A0A1I6G9F6_9FLAO</name>
<dbReference type="STRING" id="400055.SAMN04490243_1440"/>